<dbReference type="InterPro" id="IPR014208">
    <property type="entry name" value="Spore_III_D"/>
</dbReference>
<evidence type="ECO:0000313" key="2">
    <source>
        <dbReference type="Proteomes" id="UP000662904"/>
    </source>
</evidence>
<dbReference type="Proteomes" id="UP000662904">
    <property type="component" value="Chromosome"/>
</dbReference>
<dbReference type="KEGG" id="kme:H0A61_01456"/>
<dbReference type="NCBIfam" id="TIGR02844">
    <property type="entry name" value="spore_III_D"/>
    <property type="match status" value="1"/>
</dbReference>
<reference evidence="1" key="1">
    <citation type="submission" date="2020-07" db="EMBL/GenBank/DDBJ databases">
        <title>Koleobacter methoxysyntrophicus gen. nov., sp. nov., a novel anaerobic bacterium isolated from deep subsurface oil field and proposal of Koleobacterales ord. nov. in the phylum Firmicutes.</title>
        <authorList>
            <person name="Sakamoto S."/>
            <person name="Tamaki H."/>
        </authorList>
    </citation>
    <scope>NUCLEOTIDE SEQUENCE</scope>
    <source>
        <strain evidence="1">NRmbB1</strain>
    </source>
</reference>
<sequence length="84" mass="9914">MKDYMRRRILETAKYMLETKATVRKAAKVFGVSKSTVHKDMTERLKRINSQLAEEVKKVLEFNKAERHIRGGRATKRKYQNTLT</sequence>
<organism evidence="1 2">
    <name type="scientific">Koleobacter methoxysyntrophicus</name>
    <dbReference type="NCBI Taxonomy" id="2751313"/>
    <lineage>
        <taxon>Bacteria</taxon>
        <taxon>Bacillati</taxon>
        <taxon>Bacillota</taxon>
        <taxon>Clostridia</taxon>
        <taxon>Koleobacterales</taxon>
        <taxon>Koleobacteraceae</taxon>
        <taxon>Koleobacter</taxon>
    </lineage>
</organism>
<evidence type="ECO:0000313" key="1">
    <source>
        <dbReference type="EMBL" id="QSQ09097.1"/>
    </source>
</evidence>
<dbReference type="RefSeq" id="WP_206709285.1">
    <property type="nucleotide sequence ID" value="NZ_CP059066.1"/>
</dbReference>
<dbReference type="EMBL" id="CP059066">
    <property type="protein sequence ID" value="QSQ09097.1"/>
    <property type="molecule type" value="Genomic_DNA"/>
</dbReference>
<keyword evidence="2" id="KW-1185">Reference proteome</keyword>
<dbReference type="AlphaFoldDB" id="A0A8A0RNU5"/>
<protein>
    <submittedName>
        <fullName evidence="1">Stage III sporulation protein D</fullName>
    </submittedName>
</protein>
<accession>A0A8A0RNU5</accession>
<gene>
    <name evidence="1" type="primary">spoIIID</name>
    <name evidence="1" type="ORF">H0A61_01456</name>
</gene>
<name>A0A8A0RNU5_9FIRM</name>
<dbReference type="Pfam" id="PF12116">
    <property type="entry name" value="SpoIIID"/>
    <property type="match status" value="1"/>
</dbReference>
<proteinExistence type="predicted"/>